<sequence>MNVCSQSSGDPSVPTVPAPSRSHILQLGSFDAFCKGVMHQCSCLGRPKRNPIVAEALLRMKAYKAL</sequence>
<evidence type="ECO:0000256" key="1">
    <source>
        <dbReference type="SAM" id="MobiDB-lite"/>
    </source>
</evidence>
<evidence type="ECO:0000313" key="2">
    <source>
        <dbReference type="EMBL" id="CAK9319654.1"/>
    </source>
</evidence>
<reference evidence="2 3" key="1">
    <citation type="submission" date="2024-03" db="EMBL/GenBank/DDBJ databases">
        <authorList>
            <person name="Gkanogiannis A."/>
            <person name="Becerra Lopez-Lavalle L."/>
        </authorList>
    </citation>
    <scope>NUCLEOTIDE SEQUENCE [LARGE SCALE GENOMIC DNA]</scope>
</reference>
<dbReference type="Proteomes" id="UP001642487">
    <property type="component" value="Chromosome 4"/>
</dbReference>
<dbReference type="EMBL" id="OZ021738">
    <property type="protein sequence ID" value="CAK9319654.1"/>
    <property type="molecule type" value="Genomic_DNA"/>
</dbReference>
<accession>A0ABP0YGN0</accession>
<evidence type="ECO:0000313" key="3">
    <source>
        <dbReference type="Proteomes" id="UP001642487"/>
    </source>
</evidence>
<keyword evidence="3" id="KW-1185">Reference proteome</keyword>
<organism evidence="2 3">
    <name type="scientific">Citrullus colocynthis</name>
    <name type="common">colocynth</name>
    <dbReference type="NCBI Taxonomy" id="252529"/>
    <lineage>
        <taxon>Eukaryota</taxon>
        <taxon>Viridiplantae</taxon>
        <taxon>Streptophyta</taxon>
        <taxon>Embryophyta</taxon>
        <taxon>Tracheophyta</taxon>
        <taxon>Spermatophyta</taxon>
        <taxon>Magnoliopsida</taxon>
        <taxon>eudicotyledons</taxon>
        <taxon>Gunneridae</taxon>
        <taxon>Pentapetalae</taxon>
        <taxon>rosids</taxon>
        <taxon>fabids</taxon>
        <taxon>Cucurbitales</taxon>
        <taxon>Cucurbitaceae</taxon>
        <taxon>Benincaseae</taxon>
        <taxon>Citrullus</taxon>
    </lineage>
</organism>
<feature type="compositionally biased region" description="Polar residues" evidence="1">
    <location>
        <begin position="1"/>
        <end position="10"/>
    </location>
</feature>
<feature type="region of interest" description="Disordered" evidence="1">
    <location>
        <begin position="1"/>
        <end position="20"/>
    </location>
</feature>
<protein>
    <submittedName>
        <fullName evidence="2">Uncharacterized protein</fullName>
    </submittedName>
</protein>
<name>A0ABP0YGN0_9ROSI</name>
<proteinExistence type="predicted"/>
<gene>
    <name evidence="2" type="ORF">CITCOLO1_LOCUS11668</name>
</gene>